<proteinExistence type="predicted"/>
<dbReference type="RefSeq" id="WP_027272858.1">
    <property type="nucleotide sequence ID" value="NZ_BRLH01000001.1"/>
</dbReference>
<evidence type="ECO:0000313" key="2">
    <source>
        <dbReference type="Proteomes" id="UP001058124"/>
    </source>
</evidence>
<protein>
    <submittedName>
        <fullName evidence="1">Uncharacterized protein</fullName>
    </submittedName>
</protein>
<name>A0AAV5MWR1_9GAMM</name>
<dbReference type="EMBL" id="BRLH01000001">
    <property type="protein sequence ID" value="GKX54276.1"/>
    <property type="molecule type" value="Genomic_DNA"/>
</dbReference>
<gene>
    <name evidence="1" type="ORF">SOASR030_03880</name>
</gene>
<accession>A0AAV5MWR1</accession>
<comment type="caution">
    <text evidence="1">The sequence shown here is derived from an EMBL/GenBank/DDBJ whole genome shotgun (WGS) entry which is preliminary data.</text>
</comment>
<sequence length="109" mass="12556">MTPEEFVKEFWLLKESDVNGALDFNNQRLTSKLVKDMGLTDVQHRQLREVLDAVLTDALYTVLLGLDGEANIGERQMPYRIYDEDNNELTGSGDIEAYAYEYFQEKGRS</sequence>
<evidence type="ECO:0000313" key="1">
    <source>
        <dbReference type="EMBL" id="GKX54276.1"/>
    </source>
</evidence>
<keyword evidence="2" id="KW-1185">Reference proteome</keyword>
<organism evidence="1 2">
    <name type="scientific">Leminorella grimontii</name>
    <dbReference type="NCBI Taxonomy" id="82981"/>
    <lineage>
        <taxon>Bacteria</taxon>
        <taxon>Pseudomonadati</taxon>
        <taxon>Pseudomonadota</taxon>
        <taxon>Gammaproteobacteria</taxon>
        <taxon>Enterobacterales</taxon>
        <taxon>Budviciaceae</taxon>
        <taxon>Leminorella</taxon>
    </lineage>
</organism>
<reference evidence="1" key="1">
    <citation type="submission" date="2022-06" db="EMBL/GenBank/DDBJ databases">
        <title>Draft genome sequences of Leminorella grimontii str. JCM5902.</title>
        <authorList>
            <person name="Wakabayashi Y."/>
            <person name="Kojima K."/>
        </authorList>
    </citation>
    <scope>NUCLEOTIDE SEQUENCE</scope>
    <source>
        <strain evidence="1">JCM 5902</strain>
    </source>
</reference>
<dbReference type="AlphaFoldDB" id="A0AAV5MWR1"/>
<dbReference type="Proteomes" id="UP001058124">
    <property type="component" value="Unassembled WGS sequence"/>
</dbReference>